<reference evidence="6 7" key="1">
    <citation type="submission" date="2020-03" db="EMBL/GenBank/DDBJ databases">
        <title>Genomic Encyclopedia of Type Strains, Phase III (KMG-III): the genomes of soil and plant-associated and newly described type strains.</title>
        <authorList>
            <person name="Whitman W."/>
        </authorList>
    </citation>
    <scope>NUCLEOTIDE SEQUENCE [LARGE SCALE GENOMIC DNA]</scope>
    <source>
        <strain evidence="6 7">CECT 8804</strain>
    </source>
</reference>
<dbReference type="EMBL" id="JAAOZC010000003">
    <property type="protein sequence ID" value="NIJ07730.1"/>
    <property type="molecule type" value="Genomic_DNA"/>
</dbReference>
<dbReference type="SUPFAM" id="SSF52833">
    <property type="entry name" value="Thioredoxin-like"/>
    <property type="match status" value="1"/>
</dbReference>
<evidence type="ECO:0000313" key="6">
    <source>
        <dbReference type="EMBL" id="NIJ07730.1"/>
    </source>
</evidence>
<evidence type="ECO:0000313" key="7">
    <source>
        <dbReference type="Proteomes" id="UP000727456"/>
    </source>
</evidence>
<keyword evidence="1" id="KW-0732">Signal</keyword>
<dbReference type="InterPro" id="IPR036249">
    <property type="entry name" value="Thioredoxin-like_sf"/>
</dbReference>
<accession>A0ABX0TTA4</accession>
<dbReference type="Gene3D" id="3.40.30.10">
    <property type="entry name" value="Glutaredoxin"/>
    <property type="match status" value="1"/>
</dbReference>
<keyword evidence="2" id="KW-0560">Oxidoreductase</keyword>
<dbReference type="Pfam" id="PF18312">
    <property type="entry name" value="ScsC_N"/>
    <property type="match status" value="1"/>
</dbReference>
<dbReference type="PANTHER" id="PTHR13887:SF14">
    <property type="entry name" value="DISULFIDE BOND FORMATION PROTEIN D"/>
    <property type="match status" value="1"/>
</dbReference>
<dbReference type="Pfam" id="PF01323">
    <property type="entry name" value="DSBA"/>
    <property type="match status" value="1"/>
</dbReference>
<dbReference type="InterPro" id="IPR013766">
    <property type="entry name" value="Thioredoxin_domain"/>
</dbReference>
<evidence type="ECO:0000259" key="5">
    <source>
        <dbReference type="PROSITE" id="PS51352"/>
    </source>
</evidence>
<dbReference type="InterPro" id="IPR041205">
    <property type="entry name" value="ScsC_N"/>
</dbReference>
<comment type="caution">
    <text evidence="6">The sequence shown here is derived from an EMBL/GenBank/DDBJ whole genome shotgun (WGS) entry which is preliminary data.</text>
</comment>
<dbReference type="InterPro" id="IPR001853">
    <property type="entry name" value="DSBA-like_thioredoxin_dom"/>
</dbReference>
<gene>
    <name evidence="6" type="ORF">FHS31_001340</name>
</gene>
<feature type="domain" description="Thioredoxin" evidence="5">
    <location>
        <begin position="54"/>
        <end position="235"/>
    </location>
</feature>
<dbReference type="Proteomes" id="UP000727456">
    <property type="component" value="Unassembled WGS sequence"/>
</dbReference>
<keyword evidence="6" id="KW-0413">Isomerase</keyword>
<protein>
    <submittedName>
        <fullName evidence="6">Protein-disulfide isomerase</fullName>
    </submittedName>
</protein>
<dbReference type="PANTHER" id="PTHR13887">
    <property type="entry name" value="GLUTATHIONE S-TRANSFERASE KAPPA"/>
    <property type="match status" value="1"/>
</dbReference>
<dbReference type="RefSeq" id="WP_243843323.1">
    <property type="nucleotide sequence ID" value="NZ_JAAOZC010000003.1"/>
</dbReference>
<sequence>MVTLLLAGAAGLVMGVAGSRAMGAEPQNRAAIEAIVHDYILAHPEIIPEAIGKLQNKRAADAIALDRSAIETPFAGAWAGNPHPRVTLVMFSDYSCGFCKASAGDIDRLLAETPDLKVVWREIPVLGPQSVVAARAALVVAKQGHYLAFHRGMFASSGRPDDATIARVAKASGVDPAHLAEQGKGADVDAELTANMKLAARLGVDGTPTFVIGDQIMSGAVGYDALKKAVDTARKS</sequence>
<dbReference type="CDD" id="cd03023">
    <property type="entry name" value="DsbA_Com1_like"/>
    <property type="match status" value="1"/>
</dbReference>
<evidence type="ECO:0000256" key="3">
    <source>
        <dbReference type="ARBA" id="ARBA00023157"/>
    </source>
</evidence>
<keyword evidence="3" id="KW-1015">Disulfide bond</keyword>
<dbReference type="GO" id="GO:0016853">
    <property type="term" value="F:isomerase activity"/>
    <property type="evidence" value="ECO:0007669"/>
    <property type="project" value="UniProtKB-KW"/>
</dbReference>
<name>A0ABX0TTA4_9SPHN</name>
<keyword evidence="7" id="KW-1185">Reference proteome</keyword>
<dbReference type="PROSITE" id="PS51352">
    <property type="entry name" value="THIOREDOXIN_2"/>
    <property type="match status" value="1"/>
</dbReference>
<keyword evidence="4" id="KW-0676">Redox-active center</keyword>
<proteinExistence type="predicted"/>
<evidence type="ECO:0000256" key="2">
    <source>
        <dbReference type="ARBA" id="ARBA00023002"/>
    </source>
</evidence>
<evidence type="ECO:0000256" key="1">
    <source>
        <dbReference type="ARBA" id="ARBA00022729"/>
    </source>
</evidence>
<organism evidence="6 7">
    <name type="scientific">Sphingomonas vulcanisoli</name>
    <dbReference type="NCBI Taxonomy" id="1658060"/>
    <lineage>
        <taxon>Bacteria</taxon>
        <taxon>Pseudomonadati</taxon>
        <taxon>Pseudomonadota</taxon>
        <taxon>Alphaproteobacteria</taxon>
        <taxon>Sphingomonadales</taxon>
        <taxon>Sphingomonadaceae</taxon>
        <taxon>Sphingomonas</taxon>
    </lineage>
</organism>
<evidence type="ECO:0000256" key="4">
    <source>
        <dbReference type="ARBA" id="ARBA00023284"/>
    </source>
</evidence>